<dbReference type="AlphaFoldDB" id="A0A7G9THS6"/>
<proteinExistence type="predicted"/>
<keyword evidence="1" id="KW-0812">Transmembrane</keyword>
<name>A0A7G9THS6_PSEMX</name>
<evidence type="ECO:0000259" key="2">
    <source>
        <dbReference type="Pfam" id="PF04773"/>
    </source>
</evidence>
<dbReference type="GO" id="GO:0016989">
    <property type="term" value="F:sigma factor antagonist activity"/>
    <property type="evidence" value="ECO:0007669"/>
    <property type="project" value="TreeGrafter"/>
</dbReference>
<dbReference type="GeneID" id="81471097"/>
<gene>
    <name evidence="3" type="ORF">IAE60_08960</name>
</gene>
<evidence type="ECO:0000313" key="3">
    <source>
        <dbReference type="EMBL" id="QNN79651.1"/>
    </source>
</evidence>
<dbReference type="Gene3D" id="3.55.50.30">
    <property type="match status" value="1"/>
</dbReference>
<protein>
    <submittedName>
        <fullName evidence="3">FecR domain-containing protein</fullName>
    </submittedName>
</protein>
<dbReference type="PANTHER" id="PTHR30273">
    <property type="entry name" value="PERIPLASMIC SIGNAL SENSOR AND SIGMA FACTOR ACTIVATOR FECR-RELATED"/>
    <property type="match status" value="1"/>
</dbReference>
<reference evidence="3 4" key="1">
    <citation type="submission" date="2020-08" db="EMBL/GenBank/DDBJ databases">
        <title>Streptomycin Non-resistant strain, P. mexicana.</title>
        <authorList>
            <person name="Ganesh-Kumar S."/>
            <person name="Zhe T."/>
            <person name="Yu Z."/>
            <person name="Min Y."/>
        </authorList>
    </citation>
    <scope>NUCLEOTIDE SEQUENCE [LARGE SCALE GENOMIC DNA]</scope>
    <source>
        <strain evidence="3 4">GTZY2</strain>
    </source>
</reference>
<dbReference type="InterPro" id="IPR006860">
    <property type="entry name" value="FecR"/>
</dbReference>
<dbReference type="Proteomes" id="UP000515838">
    <property type="component" value="Chromosome"/>
</dbReference>
<evidence type="ECO:0000256" key="1">
    <source>
        <dbReference type="SAM" id="Phobius"/>
    </source>
</evidence>
<feature type="transmembrane region" description="Helical" evidence="1">
    <location>
        <begin position="82"/>
        <end position="105"/>
    </location>
</feature>
<dbReference type="EMBL" id="CP060731">
    <property type="protein sequence ID" value="QNN79651.1"/>
    <property type="molecule type" value="Genomic_DNA"/>
</dbReference>
<keyword evidence="1" id="KW-0472">Membrane</keyword>
<dbReference type="PIRSF" id="PIRSF018266">
    <property type="entry name" value="FecR"/>
    <property type="match status" value="1"/>
</dbReference>
<dbReference type="PANTHER" id="PTHR30273:SF2">
    <property type="entry name" value="PROTEIN FECR"/>
    <property type="match status" value="1"/>
</dbReference>
<evidence type="ECO:0000313" key="4">
    <source>
        <dbReference type="Proteomes" id="UP000515838"/>
    </source>
</evidence>
<sequence length="315" mass="34241">MDRGPLDAQEQGELQHWLSGDARRRGAFIRARALWRRPDVIARVAQPSVLHALEEVPAPARPCGDHTDRAPRRTGPALRRGVAALAASIMLFVLVVASMPMPMAYATAKGEMRRVPLIDGSTLTLNTESRVDVYEEERRLRVRIRRGEVFVEASGSGEPLLVEVDGVQLRAGVAAFVVRKLDGQPAQVVVQDGELALPAPDGSVKSLAAHQRGSWKSVAGRVEVASLSADQMHRELAWREGKLAFHGERLAEAAEAFARYSDVRIVISDPRLANASITGLFAANNPAGFSRAVADVFGAEVRQETSREIVIVPED</sequence>
<accession>A0A7G9THS6</accession>
<dbReference type="RefSeq" id="WP_187574708.1">
    <property type="nucleotide sequence ID" value="NZ_CP060731.1"/>
</dbReference>
<organism evidence="3 4">
    <name type="scientific">Pseudoxanthomonas mexicana</name>
    <dbReference type="NCBI Taxonomy" id="128785"/>
    <lineage>
        <taxon>Bacteria</taxon>
        <taxon>Pseudomonadati</taxon>
        <taxon>Pseudomonadota</taxon>
        <taxon>Gammaproteobacteria</taxon>
        <taxon>Lysobacterales</taxon>
        <taxon>Lysobacteraceae</taxon>
        <taxon>Pseudoxanthomonas</taxon>
    </lineage>
</organism>
<feature type="domain" description="FecR protein" evidence="2">
    <location>
        <begin position="105"/>
        <end position="194"/>
    </location>
</feature>
<keyword evidence="1" id="KW-1133">Transmembrane helix</keyword>
<dbReference type="Pfam" id="PF04773">
    <property type="entry name" value="FecR"/>
    <property type="match status" value="1"/>
</dbReference>
<dbReference type="Gene3D" id="2.60.120.1440">
    <property type="match status" value="1"/>
</dbReference>
<dbReference type="InterPro" id="IPR012373">
    <property type="entry name" value="Ferrdict_sens_TM"/>
</dbReference>